<reference evidence="3 4" key="1">
    <citation type="submission" date="2016-11" db="EMBL/GenBank/DDBJ databases">
        <authorList>
            <person name="Jaros S."/>
            <person name="Januszkiewicz K."/>
            <person name="Wedrychowicz H."/>
        </authorList>
    </citation>
    <scope>NUCLEOTIDE SEQUENCE [LARGE SCALE GENOMIC DNA]</scope>
    <source>
        <strain evidence="3 4">DSM 19557</strain>
    </source>
</reference>
<proteinExistence type="predicted"/>
<gene>
    <name evidence="3" type="ORF">SAMN05444391_0920</name>
</gene>
<dbReference type="Pfam" id="PF01075">
    <property type="entry name" value="Glyco_transf_9"/>
    <property type="match status" value="1"/>
</dbReference>
<dbReference type="SUPFAM" id="SSF53756">
    <property type="entry name" value="UDP-Glycosyltransferase/glycogen phosphorylase"/>
    <property type="match status" value="1"/>
</dbReference>
<dbReference type="OrthoDB" id="9760688at2"/>
<dbReference type="AlphaFoldDB" id="A0A1M6S8A2"/>
<organism evidence="3 4">
    <name type="scientific">Thermocrinis minervae</name>
    <dbReference type="NCBI Taxonomy" id="381751"/>
    <lineage>
        <taxon>Bacteria</taxon>
        <taxon>Pseudomonadati</taxon>
        <taxon>Aquificota</taxon>
        <taxon>Aquificia</taxon>
        <taxon>Aquificales</taxon>
        <taxon>Aquificaceae</taxon>
        <taxon>Thermocrinis</taxon>
    </lineage>
</organism>
<evidence type="ECO:0000256" key="1">
    <source>
        <dbReference type="ARBA" id="ARBA00022676"/>
    </source>
</evidence>
<evidence type="ECO:0000313" key="3">
    <source>
        <dbReference type="EMBL" id="SHK40930.1"/>
    </source>
</evidence>
<protein>
    <submittedName>
        <fullName evidence="3">ADP-heptose:LPS heptosyltransferase</fullName>
    </submittedName>
</protein>
<dbReference type="Proteomes" id="UP000189810">
    <property type="component" value="Chromosome I"/>
</dbReference>
<keyword evidence="1" id="KW-0328">Glycosyltransferase</keyword>
<dbReference type="GO" id="GO:0008713">
    <property type="term" value="F:ADP-heptose-lipopolysaccharide heptosyltransferase activity"/>
    <property type="evidence" value="ECO:0007669"/>
    <property type="project" value="TreeGrafter"/>
</dbReference>
<dbReference type="Gene3D" id="3.40.50.2000">
    <property type="entry name" value="Glycogen Phosphorylase B"/>
    <property type="match status" value="2"/>
</dbReference>
<dbReference type="STRING" id="381751.SAMN05444391_0920"/>
<dbReference type="InterPro" id="IPR051199">
    <property type="entry name" value="LPS_LOS_Heptosyltrfase"/>
</dbReference>
<evidence type="ECO:0000256" key="2">
    <source>
        <dbReference type="ARBA" id="ARBA00022679"/>
    </source>
</evidence>
<dbReference type="RefSeq" id="WP_079654049.1">
    <property type="nucleotide sequence ID" value="NZ_LT670846.1"/>
</dbReference>
<dbReference type="PANTHER" id="PTHR30160">
    <property type="entry name" value="TETRAACYLDISACCHARIDE 4'-KINASE-RELATED"/>
    <property type="match status" value="1"/>
</dbReference>
<dbReference type="GO" id="GO:0005829">
    <property type="term" value="C:cytosol"/>
    <property type="evidence" value="ECO:0007669"/>
    <property type="project" value="TreeGrafter"/>
</dbReference>
<dbReference type="GO" id="GO:0009244">
    <property type="term" value="P:lipopolysaccharide core region biosynthetic process"/>
    <property type="evidence" value="ECO:0007669"/>
    <property type="project" value="TreeGrafter"/>
</dbReference>
<dbReference type="InterPro" id="IPR002201">
    <property type="entry name" value="Glyco_trans_9"/>
</dbReference>
<keyword evidence="4" id="KW-1185">Reference proteome</keyword>
<keyword evidence="2 3" id="KW-0808">Transferase</keyword>
<dbReference type="PANTHER" id="PTHR30160:SF1">
    <property type="entry name" value="LIPOPOLYSACCHARIDE 1,2-N-ACETYLGLUCOSAMINETRANSFERASE-RELATED"/>
    <property type="match status" value="1"/>
</dbReference>
<dbReference type="CDD" id="cd03789">
    <property type="entry name" value="GT9_LPS_heptosyltransferase"/>
    <property type="match status" value="1"/>
</dbReference>
<dbReference type="EMBL" id="LT670846">
    <property type="protein sequence ID" value="SHK40930.1"/>
    <property type="molecule type" value="Genomic_DNA"/>
</dbReference>
<accession>A0A1M6S8A2</accession>
<name>A0A1M6S8A2_9AQUI</name>
<evidence type="ECO:0000313" key="4">
    <source>
        <dbReference type="Proteomes" id="UP000189810"/>
    </source>
</evidence>
<sequence length="309" mass="35282">MDKKALLVRFSSLGDVVLVSSLFDPLISLGYRPFLLTFEPYGELFSDDKRVEVIQIRKDELLKTVNILKGFDLYIDLHKNLRSMLLRLLIRGRWLSYDKQSIRRRLSVTFKVFRKPYNVLESYGKILGVNHIRPKIEVSQERLNLLREKVGEGFIAVGPGARYRKKRYPYFEEVVNKLIGLGFKVVLVGSAEERDLVKHPLALNLCGELSLVDTLAVLKLARLFIGNDSGLLHMARAVKTKVLQIYGGTHPTLGFSVFEDEGKYLIKGLDCQPCDVHGKGKCKYADYRCLEIDPRRIVEEALSLVEPLK</sequence>